<evidence type="ECO:0000256" key="1">
    <source>
        <dbReference type="ARBA" id="ARBA00022729"/>
    </source>
</evidence>
<evidence type="ECO:0000313" key="5">
    <source>
        <dbReference type="Proteomes" id="UP001549749"/>
    </source>
</evidence>
<evidence type="ECO:0000313" key="4">
    <source>
        <dbReference type="EMBL" id="MET6998929.1"/>
    </source>
</evidence>
<dbReference type="RefSeq" id="WP_354661496.1">
    <property type="nucleotide sequence ID" value="NZ_JBEXAC010000002.1"/>
</dbReference>
<dbReference type="SUPFAM" id="SSF56925">
    <property type="entry name" value="OMPA-like"/>
    <property type="match status" value="1"/>
</dbReference>
<protein>
    <submittedName>
        <fullName evidence="4">Outer membrane beta-barrel protein</fullName>
    </submittedName>
</protein>
<dbReference type="Gene3D" id="2.40.160.20">
    <property type="match status" value="1"/>
</dbReference>
<organism evidence="4 5">
    <name type="scientific">Chitinophaga defluvii</name>
    <dbReference type="NCBI Taxonomy" id="3163343"/>
    <lineage>
        <taxon>Bacteria</taxon>
        <taxon>Pseudomonadati</taxon>
        <taxon>Bacteroidota</taxon>
        <taxon>Chitinophagia</taxon>
        <taxon>Chitinophagales</taxon>
        <taxon>Chitinophagaceae</taxon>
        <taxon>Chitinophaga</taxon>
    </lineage>
</organism>
<dbReference type="Proteomes" id="UP001549749">
    <property type="component" value="Unassembled WGS sequence"/>
</dbReference>
<keyword evidence="5" id="KW-1185">Reference proteome</keyword>
<comment type="caution">
    <text evidence="4">The sequence shown here is derived from an EMBL/GenBank/DDBJ whole genome shotgun (WGS) entry which is preliminary data.</text>
</comment>
<evidence type="ECO:0000256" key="2">
    <source>
        <dbReference type="SAM" id="SignalP"/>
    </source>
</evidence>
<feature type="chain" id="PRO_5045295815" evidence="2">
    <location>
        <begin position="21"/>
        <end position="201"/>
    </location>
</feature>
<dbReference type="InterPro" id="IPR011250">
    <property type="entry name" value="OMP/PagP_B-barrel"/>
</dbReference>
<proteinExistence type="predicted"/>
<reference evidence="4 5" key="1">
    <citation type="submission" date="2024-06" db="EMBL/GenBank/DDBJ databases">
        <title>Chitinophaga defluvii sp. nov., isolated from municipal sewage.</title>
        <authorList>
            <person name="Zhang L."/>
        </authorList>
    </citation>
    <scope>NUCLEOTIDE SEQUENCE [LARGE SCALE GENOMIC DNA]</scope>
    <source>
        <strain evidence="4 5">H8</strain>
    </source>
</reference>
<dbReference type="Pfam" id="PF13505">
    <property type="entry name" value="OMP_b-brl"/>
    <property type="match status" value="1"/>
</dbReference>
<dbReference type="EMBL" id="JBEXAC010000002">
    <property type="protein sequence ID" value="MET6998929.1"/>
    <property type="molecule type" value="Genomic_DNA"/>
</dbReference>
<dbReference type="InterPro" id="IPR027385">
    <property type="entry name" value="Beta-barrel_OMP"/>
</dbReference>
<sequence>MKKLIVMTALALFGAQFAKAQFSKGDVLLGGNLNVSTSSNKVDGADKKATATSFGISPKVGVALNETWMIGVFAETRFGSSKDVLDVKTKTTAITPGVFVRNYHMIGNSNFAFFGEANAAYNYEQNKKADKKINDVNGFKVAVAPGISYFITKKFMVEGMFGGISYAYDVTKAADGGAKVKGSNFNFDFPKEFKVGVNFIF</sequence>
<accession>A0ABV2T9U9</accession>
<feature type="signal peptide" evidence="2">
    <location>
        <begin position="1"/>
        <end position="20"/>
    </location>
</feature>
<evidence type="ECO:0000259" key="3">
    <source>
        <dbReference type="Pfam" id="PF13505"/>
    </source>
</evidence>
<name>A0ABV2T9U9_9BACT</name>
<keyword evidence="1 2" id="KW-0732">Signal</keyword>
<feature type="domain" description="Outer membrane protein beta-barrel" evidence="3">
    <location>
        <begin position="7"/>
        <end position="187"/>
    </location>
</feature>
<gene>
    <name evidence="4" type="ORF">ABR189_16205</name>
</gene>